<dbReference type="AlphaFoldDB" id="K0IGC3"/>
<dbReference type="HOGENOM" id="CLU_1782542_0_0_2"/>
<dbReference type="BioCyc" id="CNIT1237085:G1324-1916-MONOMER"/>
<dbReference type="KEGG" id="nga:Ngar_c19180"/>
<reference evidence="1 2" key="1">
    <citation type="journal article" date="2012" name="Environ. Microbiol.">
        <title>The genome of the ammonia-oxidizing Candidatus Nitrososphaera gargensis: insights into metabolic versatility and environmental adaptations.</title>
        <authorList>
            <person name="Spang A."/>
            <person name="Poehlein A."/>
            <person name="Offre P."/>
            <person name="Zumbragel S."/>
            <person name="Haider S."/>
            <person name="Rychlik N."/>
            <person name="Nowka B."/>
            <person name="Schmeisser C."/>
            <person name="Lebedeva E.V."/>
            <person name="Rattei T."/>
            <person name="Bohm C."/>
            <person name="Schmid M."/>
            <person name="Galushko A."/>
            <person name="Hatzenpichler R."/>
            <person name="Weinmaier T."/>
            <person name="Daniel R."/>
            <person name="Schleper C."/>
            <person name="Spieck E."/>
            <person name="Streit W."/>
            <person name="Wagner M."/>
        </authorList>
    </citation>
    <scope>NUCLEOTIDE SEQUENCE [LARGE SCALE GENOMIC DNA]</scope>
    <source>
        <strain evidence="2">Ga9.2</strain>
    </source>
</reference>
<accession>K0IGC3</accession>
<proteinExistence type="predicted"/>
<evidence type="ECO:0000313" key="2">
    <source>
        <dbReference type="Proteomes" id="UP000008037"/>
    </source>
</evidence>
<dbReference type="EMBL" id="CP002408">
    <property type="protein sequence ID" value="AFU58850.1"/>
    <property type="molecule type" value="Genomic_DNA"/>
</dbReference>
<dbReference type="GeneID" id="13795781"/>
<dbReference type="RefSeq" id="WP_015019386.1">
    <property type="nucleotide sequence ID" value="NC_018719.1"/>
</dbReference>
<gene>
    <name evidence="1" type="ordered locus">Ngar_c19180</name>
</gene>
<dbReference type="Proteomes" id="UP000008037">
    <property type="component" value="Chromosome"/>
</dbReference>
<keyword evidence="2" id="KW-1185">Reference proteome</keyword>
<sequence length="145" mass="16272">MSADSKRVFLEVGSCRAHSKYGNMGYLLDQNYAMHDSAKNAVKLTDYSTMITSYLTDHFSEIIPNGNGELHSLGLFLGKNIQFIPNDTGRAIVPDQIHEFMKKNAVFERAFGRGVGENFELLDEALQMLILEHVGHSYRIWCGVG</sequence>
<dbReference type="InParanoid" id="K0IGC3"/>
<organism evidence="1 2">
    <name type="scientific">Nitrososphaera gargensis (strain Ga9.2)</name>
    <dbReference type="NCBI Taxonomy" id="1237085"/>
    <lineage>
        <taxon>Archaea</taxon>
        <taxon>Nitrososphaerota</taxon>
        <taxon>Nitrososphaeria</taxon>
        <taxon>Nitrososphaerales</taxon>
        <taxon>Nitrososphaeraceae</taxon>
        <taxon>Nitrososphaera</taxon>
    </lineage>
</organism>
<dbReference type="OrthoDB" id="380388at2157"/>
<protein>
    <submittedName>
        <fullName evidence="1">Uncharacterized protein</fullName>
    </submittedName>
</protein>
<evidence type="ECO:0000313" key="1">
    <source>
        <dbReference type="EMBL" id="AFU58850.1"/>
    </source>
</evidence>
<name>K0IGC3_NITGG</name>
<dbReference type="STRING" id="1237085.Ngar_c19180"/>